<dbReference type="OrthoDB" id="497541at2759"/>
<keyword evidence="5 12" id="KW-0808">Transferase</keyword>
<dbReference type="HOGENOM" id="CLU_018152_1_0_1"/>
<dbReference type="EC" id="2.4.1.-" evidence="10"/>
<keyword evidence="4 10" id="KW-0328">Glycosyltransferase</keyword>
<keyword evidence="7 10" id="KW-0256">Endoplasmic reticulum</keyword>
<evidence type="ECO:0000256" key="8">
    <source>
        <dbReference type="ARBA" id="ARBA00022989"/>
    </source>
</evidence>
<proteinExistence type="inferred from homology"/>
<dbReference type="GO" id="GO:0006487">
    <property type="term" value="P:protein N-linked glycosylation"/>
    <property type="evidence" value="ECO:0007669"/>
    <property type="project" value="TreeGrafter"/>
</dbReference>
<evidence type="ECO:0000256" key="10">
    <source>
        <dbReference type="RuleBase" id="RU363075"/>
    </source>
</evidence>
<evidence type="ECO:0000256" key="9">
    <source>
        <dbReference type="ARBA" id="ARBA00023136"/>
    </source>
</evidence>
<evidence type="ECO:0000313" key="12">
    <source>
        <dbReference type="EMBL" id="KDQ15681.1"/>
    </source>
</evidence>
<feature type="region of interest" description="Disordered" evidence="11">
    <location>
        <begin position="484"/>
        <end position="506"/>
    </location>
</feature>
<feature type="transmembrane region" description="Helical" evidence="10">
    <location>
        <begin position="396"/>
        <end position="414"/>
    </location>
</feature>
<comment type="similarity">
    <text evidence="3 10">Belongs to the glycosyltransferase 22 family.</text>
</comment>
<evidence type="ECO:0000313" key="13">
    <source>
        <dbReference type="Proteomes" id="UP000027195"/>
    </source>
</evidence>
<protein>
    <recommendedName>
        <fullName evidence="10">Mannosyltransferase</fullName>
        <ecNumber evidence="10">2.4.1.-</ecNumber>
    </recommendedName>
</protein>
<dbReference type="InterPro" id="IPR005599">
    <property type="entry name" value="GPI_mannosylTrfase"/>
</dbReference>
<dbReference type="STRING" id="930990.A0A067MVT4"/>
<feature type="compositionally biased region" description="Basic and acidic residues" evidence="11">
    <location>
        <begin position="490"/>
        <end position="500"/>
    </location>
</feature>
<keyword evidence="13" id="KW-1185">Reference proteome</keyword>
<name>A0A067MVT4_BOTB1</name>
<dbReference type="UniPathway" id="UPA00378"/>
<evidence type="ECO:0000256" key="3">
    <source>
        <dbReference type="ARBA" id="ARBA00007063"/>
    </source>
</evidence>
<dbReference type="EMBL" id="KL198031">
    <property type="protein sequence ID" value="KDQ15681.1"/>
    <property type="molecule type" value="Genomic_DNA"/>
</dbReference>
<evidence type="ECO:0000256" key="2">
    <source>
        <dbReference type="ARBA" id="ARBA00004922"/>
    </source>
</evidence>
<feature type="transmembrane region" description="Helical" evidence="10">
    <location>
        <begin position="316"/>
        <end position="344"/>
    </location>
</feature>
<comment type="pathway">
    <text evidence="2">Protein modification; protein glycosylation.</text>
</comment>
<dbReference type="PANTHER" id="PTHR22760:SF2">
    <property type="entry name" value="ALPHA-1,2-MANNOSYLTRANSFERASE ALG9"/>
    <property type="match status" value="1"/>
</dbReference>
<dbReference type="Proteomes" id="UP000027195">
    <property type="component" value="Unassembled WGS sequence"/>
</dbReference>
<dbReference type="PANTHER" id="PTHR22760">
    <property type="entry name" value="GLYCOSYLTRANSFERASE"/>
    <property type="match status" value="1"/>
</dbReference>
<feature type="transmembrane region" description="Helical" evidence="10">
    <location>
        <begin position="263"/>
        <end position="285"/>
    </location>
</feature>
<dbReference type="FunCoup" id="A0A067MVT4">
    <property type="interactions" value="605"/>
</dbReference>
<evidence type="ECO:0000256" key="4">
    <source>
        <dbReference type="ARBA" id="ARBA00022676"/>
    </source>
</evidence>
<keyword evidence="6 10" id="KW-0812">Transmembrane</keyword>
<evidence type="ECO:0000256" key="5">
    <source>
        <dbReference type="ARBA" id="ARBA00022679"/>
    </source>
</evidence>
<keyword evidence="8 10" id="KW-1133">Transmembrane helix</keyword>
<dbReference type="AlphaFoldDB" id="A0A067MVT4"/>
<evidence type="ECO:0000256" key="11">
    <source>
        <dbReference type="SAM" id="MobiDB-lite"/>
    </source>
</evidence>
<organism evidence="12 13">
    <name type="scientific">Botryobasidium botryosum (strain FD-172 SS1)</name>
    <dbReference type="NCBI Taxonomy" id="930990"/>
    <lineage>
        <taxon>Eukaryota</taxon>
        <taxon>Fungi</taxon>
        <taxon>Dikarya</taxon>
        <taxon>Basidiomycota</taxon>
        <taxon>Agaricomycotina</taxon>
        <taxon>Agaricomycetes</taxon>
        <taxon>Cantharellales</taxon>
        <taxon>Botryobasidiaceae</taxon>
        <taxon>Botryobasidium</taxon>
    </lineage>
</organism>
<gene>
    <name evidence="12" type="ORF">BOTBODRAFT_157980</name>
</gene>
<dbReference type="GO" id="GO:0000026">
    <property type="term" value="F:alpha-1,2-mannosyltransferase activity"/>
    <property type="evidence" value="ECO:0007669"/>
    <property type="project" value="TreeGrafter"/>
</dbReference>
<dbReference type="Pfam" id="PF03901">
    <property type="entry name" value="Glyco_transf_22"/>
    <property type="match status" value="1"/>
</dbReference>
<reference evidence="13" key="1">
    <citation type="journal article" date="2014" name="Proc. Natl. Acad. Sci. U.S.A.">
        <title>Extensive sampling of basidiomycete genomes demonstrates inadequacy of the white-rot/brown-rot paradigm for wood decay fungi.</title>
        <authorList>
            <person name="Riley R."/>
            <person name="Salamov A.A."/>
            <person name="Brown D.W."/>
            <person name="Nagy L.G."/>
            <person name="Floudas D."/>
            <person name="Held B.W."/>
            <person name="Levasseur A."/>
            <person name="Lombard V."/>
            <person name="Morin E."/>
            <person name="Otillar R."/>
            <person name="Lindquist E.A."/>
            <person name="Sun H."/>
            <person name="LaButti K.M."/>
            <person name="Schmutz J."/>
            <person name="Jabbour D."/>
            <person name="Luo H."/>
            <person name="Baker S.E."/>
            <person name="Pisabarro A.G."/>
            <person name="Walton J.D."/>
            <person name="Blanchette R.A."/>
            <person name="Henrissat B."/>
            <person name="Martin F."/>
            <person name="Cullen D."/>
            <person name="Hibbett D.S."/>
            <person name="Grigoriev I.V."/>
        </authorList>
    </citation>
    <scope>NUCLEOTIDE SEQUENCE [LARGE SCALE GENOMIC DNA]</scope>
    <source>
        <strain evidence="13">FD-172 SS1</strain>
    </source>
</reference>
<evidence type="ECO:0000256" key="1">
    <source>
        <dbReference type="ARBA" id="ARBA00004477"/>
    </source>
</evidence>
<dbReference type="InParanoid" id="A0A067MVT4"/>
<keyword evidence="9 10" id="KW-0472">Membrane</keyword>
<feature type="transmembrane region" description="Helical" evidence="10">
    <location>
        <begin position="214"/>
        <end position="236"/>
    </location>
</feature>
<sequence length="680" mass="77898">MNLPPGTEGVRLRKPDTGQPAAPKKLRHTGLLQDQLRRTARAPWCPSLSVAFRIFMAIRVTGAMYSIIQDCDEVYNFWEPLHYLDNNYGFQTWELSPTHAIRSWAYLLLHFPSAGMIAKYFTSDKRQGFFAVRLTLAAVSSFCEAKFYRAVVESMNDRLGRYMLFMLVCSAGMWNAATAFISSSFTMYTTMLAFSYAFKPPAQSTTYRTRATVLFFALGGILGWPFSLLIAVPFVLEEMFVYGLDKVEPQQWSGWIVARWKRLLMSGLVASTIFIPVIGIDTLAYGKLVIVPWNIVKYNIFGGTERGPDLYGTSPWYYYIHNLILNFNLVLPLALASLPTLALTHKFDYKRLGILRHGPNESSPFTLLTIRLAPLYLWLGMLSLQPHKEERFMYPVYPLLCFNAATTLYLVRGLMETAFVKATASPYRAGRTSIFRLTTLSVVLLSMIISASRILALSRYYHAPLDVAHHFSHQELPRLLNVTGLLPPQPERKNRNKNDPPDDPTYDLTPVKAFNLRLCYGKEWHRFQGHYLVPDHITVDFIEAGYDKGLPRHFDPSVGGTSTFWKREKTRMVPTDLNDRNREEPSHYVDVNTCDYLVELDEPLHEASSVYGQRYAIDTEAWDRVVCFPFLDIQYSSPVTRALWVPGNAWQQHNSFSDYCLLRNRKLALVRESTKWTSSE</sequence>
<comment type="subcellular location">
    <subcellularLocation>
        <location evidence="1 10">Endoplasmic reticulum membrane</location>
        <topology evidence="1 10">Multi-pass membrane protein</topology>
    </subcellularLocation>
</comment>
<feature type="transmembrane region" description="Helical" evidence="10">
    <location>
        <begin position="164"/>
        <end position="194"/>
    </location>
</feature>
<feature type="transmembrane region" description="Helical" evidence="10">
    <location>
        <begin position="434"/>
        <end position="456"/>
    </location>
</feature>
<evidence type="ECO:0000256" key="6">
    <source>
        <dbReference type="ARBA" id="ARBA00022692"/>
    </source>
</evidence>
<feature type="region of interest" description="Disordered" evidence="11">
    <location>
        <begin position="1"/>
        <end position="24"/>
    </location>
</feature>
<accession>A0A067MVT4</accession>
<evidence type="ECO:0000256" key="7">
    <source>
        <dbReference type="ARBA" id="ARBA00022824"/>
    </source>
</evidence>
<dbReference type="GO" id="GO:0005789">
    <property type="term" value="C:endoplasmic reticulum membrane"/>
    <property type="evidence" value="ECO:0007669"/>
    <property type="project" value="UniProtKB-SubCell"/>
</dbReference>